<dbReference type="OrthoDB" id="5464618at2"/>
<dbReference type="AlphaFoldDB" id="A0A2N3I572"/>
<protein>
    <recommendedName>
        <fullName evidence="3">SAM-dependent methyltransferase</fullName>
    </recommendedName>
</protein>
<dbReference type="Gene3D" id="3.40.50.150">
    <property type="entry name" value="Vaccinia Virus protein VP39"/>
    <property type="match status" value="1"/>
</dbReference>
<proteinExistence type="predicted"/>
<name>A0A2N3I572_9BACT</name>
<dbReference type="RefSeq" id="WP_101259384.1">
    <property type="nucleotide sequence ID" value="NZ_MVDD01000001.1"/>
</dbReference>
<gene>
    <name evidence="1" type="ORF">BZG02_00140</name>
</gene>
<sequence length="255" mass="30221">MGRIHYKLKKRLYRLKAFRRKGFGVHSPFTFHLIVNVIEAKLTYYAFGQLFPYRKIIANALKNKLENNEVEKSLIKKYKEEIQIVKSTEGLDRLLFRLMNFWQAKKAAYCGGGIGLSIVYMAKLDSRKEIACLDRGDVFATYSDDLFQNYMEFRNLKNFDYQEILKENPNFDFLVFSENTSSEILSDFLQNYEHLLAGKCMVVVQNPHKNDAINQFWRQMKKLERISVSLDLFYLGILISREGMQKQDYVRKHRF</sequence>
<evidence type="ECO:0000313" key="1">
    <source>
        <dbReference type="EMBL" id="PKQ65452.1"/>
    </source>
</evidence>
<dbReference type="SUPFAM" id="SSF53335">
    <property type="entry name" value="S-adenosyl-L-methionine-dependent methyltransferases"/>
    <property type="match status" value="1"/>
</dbReference>
<dbReference type="InterPro" id="IPR029063">
    <property type="entry name" value="SAM-dependent_MTases_sf"/>
</dbReference>
<evidence type="ECO:0000313" key="2">
    <source>
        <dbReference type="Proteomes" id="UP000233535"/>
    </source>
</evidence>
<dbReference type="Proteomes" id="UP000233535">
    <property type="component" value="Unassembled WGS sequence"/>
</dbReference>
<organism evidence="1 2">
    <name type="scientific">Labilibaculum filiforme</name>
    <dbReference type="NCBI Taxonomy" id="1940526"/>
    <lineage>
        <taxon>Bacteria</taxon>
        <taxon>Pseudomonadati</taxon>
        <taxon>Bacteroidota</taxon>
        <taxon>Bacteroidia</taxon>
        <taxon>Marinilabiliales</taxon>
        <taxon>Marinifilaceae</taxon>
        <taxon>Labilibaculum</taxon>
    </lineage>
</organism>
<accession>A0A2N3I572</accession>
<keyword evidence="2" id="KW-1185">Reference proteome</keyword>
<reference evidence="1 2" key="1">
    <citation type="journal article" date="2017" name="Front. Microbiol.">
        <title>Labilibaculum manganireducens gen. nov., sp. nov. and Labilibaculum filiforme sp. nov., Novel Bacteroidetes Isolated from Subsurface Sediments of the Baltic Sea.</title>
        <authorList>
            <person name="Vandieken V."/>
            <person name="Marshall I.P."/>
            <person name="Niemann H."/>
            <person name="Engelen B."/>
            <person name="Cypionka H."/>
        </authorList>
    </citation>
    <scope>NUCLEOTIDE SEQUENCE [LARGE SCALE GENOMIC DNA]</scope>
    <source>
        <strain evidence="1 2">59.16B</strain>
    </source>
</reference>
<comment type="caution">
    <text evidence="1">The sequence shown here is derived from an EMBL/GenBank/DDBJ whole genome shotgun (WGS) entry which is preliminary data.</text>
</comment>
<evidence type="ECO:0008006" key="3">
    <source>
        <dbReference type="Google" id="ProtNLM"/>
    </source>
</evidence>
<dbReference type="EMBL" id="MVDD01000001">
    <property type="protein sequence ID" value="PKQ65452.1"/>
    <property type="molecule type" value="Genomic_DNA"/>
</dbReference>